<dbReference type="Proteomes" id="UP001085076">
    <property type="component" value="Miscellaneous, Linkage group lg05"/>
</dbReference>
<gene>
    <name evidence="1" type="ORF">J5N97_020599</name>
</gene>
<dbReference type="GO" id="GO:0005992">
    <property type="term" value="P:trehalose biosynthetic process"/>
    <property type="evidence" value="ECO:0007669"/>
    <property type="project" value="InterPro"/>
</dbReference>
<reference evidence="1" key="1">
    <citation type="submission" date="2021-03" db="EMBL/GenBank/DDBJ databases">
        <authorList>
            <person name="Li Z."/>
            <person name="Yang C."/>
        </authorList>
    </citation>
    <scope>NUCLEOTIDE SEQUENCE</scope>
    <source>
        <strain evidence="1">Dzin_1.0</strain>
        <tissue evidence="1">Leaf</tissue>
    </source>
</reference>
<protein>
    <submittedName>
        <fullName evidence="1">Uncharacterized protein</fullName>
    </submittedName>
</protein>
<accession>A0A9D5CIB8</accession>
<keyword evidence="2" id="KW-1185">Reference proteome</keyword>
<dbReference type="GO" id="GO:0005829">
    <property type="term" value="C:cytosol"/>
    <property type="evidence" value="ECO:0007669"/>
    <property type="project" value="TreeGrafter"/>
</dbReference>
<reference evidence="1" key="2">
    <citation type="journal article" date="2022" name="Hortic Res">
        <title>The genome of Dioscorea zingiberensis sheds light on the biosynthesis, origin and evolution of the medicinally important diosgenin saponins.</title>
        <authorList>
            <person name="Li Y."/>
            <person name="Tan C."/>
            <person name="Li Z."/>
            <person name="Guo J."/>
            <person name="Li S."/>
            <person name="Chen X."/>
            <person name="Wang C."/>
            <person name="Dai X."/>
            <person name="Yang H."/>
            <person name="Song W."/>
            <person name="Hou L."/>
            <person name="Xu J."/>
            <person name="Tong Z."/>
            <person name="Xu A."/>
            <person name="Yuan X."/>
            <person name="Wang W."/>
            <person name="Yang Q."/>
            <person name="Chen L."/>
            <person name="Sun Z."/>
            <person name="Wang K."/>
            <person name="Pan B."/>
            <person name="Chen J."/>
            <person name="Bao Y."/>
            <person name="Liu F."/>
            <person name="Qi X."/>
            <person name="Gang D.R."/>
            <person name="Wen J."/>
            <person name="Li J."/>
        </authorList>
    </citation>
    <scope>NUCLEOTIDE SEQUENCE</scope>
    <source>
        <strain evidence="1">Dzin_1.0</strain>
    </source>
</reference>
<dbReference type="AlphaFoldDB" id="A0A9D5CIB8"/>
<dbReference type="PANTHER" id="PTHR10788:SF46">
    <property type="entry name" value="ALPHA,ALPHA-TREHALOSE-PHOSPHATE SYNTHASE [UDP-FORMING] 11-RELATED"/>
    <property type="match status" value="1"/>
</dbReference>
<dbReference type="OrthoDB" id="755951at2759"/>
<name>A0A9D5CIB8_9LILI</name>
<evidence type="ECO:0000313" key="2">
    <source>
        <dbReference type="Proteomes" id="UP001085076"/>
    </source>
</evidence>
<dbReference type="Gene3D" id="3.40.50.2000">
    <property type="entry name" value="Glycogen Phosphorylase B"/>
    <property type="match status" value="1"/>
</dbReference>
<organism evidence="1 2">
    <name type="scientific">Dioscorea zingiberensis</name>
    <dbReference type="NCBI Taxonomy" id="325984"/>
    <lineage>
        <taxon>Eukaryota</taxon>
        <taxon>Viridiplantae</taxon>
        <taxon>Streptophyta</taxon>
        <taxon>Embryophyta</taxon>
        <taxon>Tracheophyta</taxon>
        <taxon>Spermatophyta</taxon>
        <taxon>Magnoliopsida</taxon>
        <taxon>Liliopsida</taxon>
        <taxon>Dioscoreales</taxon>
        <taxon>Dioscoreaceae</taxon>
        <taxon>Dioscorea</taxon>
    </lineage>
</organism>
<dbReference type="SUPFAM" id="SSF53756">
    <property type="entry name" value="UDP-Glycosyltransferase/glycogen phosphorylase"/>
    <property type="match status" value="1"/>
</dbReference>
<dbReference type="PANTHER" id="PTHR10788">
    <property type="entry name" value="TREHALOSE-6-PHOSPHATE SYNTHASE"/>
    <property type="match status" value="1"/>
</dbReference>
<dbReference type="InterPro" id="IPR001830">
    <property type="entry name" value="Glyco_trans_20"/>
</dbReference>
<proteinExistence type="predicted"/>
<comment type="caution">
    <text evidence="1">The sequence shown here is derived from an EMBL/GenBank/DDBJ whole genome shotgun (WGS) entry which is preliminary data.</text>
</comment>
<dbReference type="GO" id="GO:0004805">
    <property type="term" value="F:trehalose-phosphatase activity"/>
    <property type="evidence" value="ECO:0007669"/>
    <property type="project" value="TreeGrafter"/>
</dbReference>
<evidence type="ECO:0000313" key="1">
    <source>
        <dbReference type="EMBL" id="KAJ0972640.1"/>
    </source>
</evidence>
<dbReference type="Pfam" id="PF00982">
    <property type="entry name" value="Glyco_transf_20"/>
    <property type="match status" value="1"/>
</dbReference>
<dbReference type="EMBL" id="JAGGNH010000005">
    <property type="protein sequence ID" value="KAJ0972640.1"/>
    <property type="molecule type" value="Genomic_DNA"/>
</dbReference>
<sequence length="130" mass="14851">MKSNAFELVTKHDSKIVHLEINYMDLLKGIGFKFLTMERLLGDHPALCVQIANPAHSHSTDMQRVQKKTHSSLSASWFDYDAAVLIDGRMRTLEKVAYYAIVKCSIINFIFDDLNLVPYKLPLLIAVEIR</sequence>